<keyword evidence="3" id="KW-1185">Reference proteome</keyword>
<feature type="domain" description="SnoaL-like" evidence="1">
    <location>
        <begin position="19"/>
        <end position="140"/>
    </location>
</feature>
<dbReference type="Proteomes" id="UP000198654">
    <property type="component" value="Unassembled WGS sequence"/>
</dbReference>
<sequence>MSTATATTQTQQTQAETEIRQLIDNWTQAFLAKDLDGIMAHYAPDVVAFDAIIALQFKGIEAYREHWAQCLTFCQGAMKFELHELDITAGEDVAFSHSLSHCGGTNEEGEEQACWMRGTVCYRKLDGQWLVTHEHFSAPFDMESGKALFDLAP</sequence>
<accession>A0A1G9S2I7</accession>
<dbReference type="InterPro" id="IPR032710">
    <property type="entry name" value="NTF2-like_dom_sf"/>
</dbReference>
<dbReference type="AlphaFoldDB" id="A0A1G9S2I7"/>
<dbReference type="Gene3D" id="3.10.450.50">
    <property type="match status" value="1"/>
</dbReference>
<dbReference type="NCBIfam" id="TIGR02246">
    <property type="entry name" value="SgcJ/EcaC family oxidoreductase"/>
    <property type="match status" value="1"/>
</dbReference>
<dbReference type="RefSeq" id="WP_089730917.1">
    <property type="nucleotide sequence ID" value="NZ_FNGI01000018.1"/>
</dbReference>
<dbReference type="STRING" id="119000.SAMN05661010_03873"/>
<dbReference type="OrthoDB" id="9812295at2"/>
<dbReference type="PANTHER" id="PTHR35174">
    <property type="entry name" value="BLL7171 PROTEIN-RELATED"/>
    <property type="match status" value="1"/>
</dbReference>
<dbReference type="SUPFAM" id="SSF54427">
    <property type="entry name" value="NTF2-like"/>
    <property type="match status" value="1"/>
</dbReference>
<dbReference type="Pfam" id="PF13474">
    <property type="entry name" value="SnoaL_3"/>
    <property type="match status" value="1"/>
</dbReference>
<evidence type="ECO:0000313" key="2">
    <source>
        <dbReference type="EMBL" id="SDM29681.1"/>
    </source>
</evidence>
<proteinExistence type="predicted"/>
<organism evidence="2 3">
    <name type="scientific">Modicisalibacter muralis</name>
    <dbReference type="NCBI Taxonomy" id="119000"/>
    <lineage>
        <taxon>Bacteria</taxon>
        <taxon>Pseudomonadati</taxon>
        <taxon>Pseudomonadota</taxon>
        <taxon>Gammaproteobacteria</taxon>
        <taxon>Oceanospirillales</taxon>
        <taxon>Halomonadaceae</taxon>
        <taxon>Modicisalibacter</taxon>
    </lineage>
</organism>
<gene>
    <name evidence="2" type="ORF">SAMN05661010_03873</name>
</gene>
<evidence type="ECO:0000259" key="1">
    <source>
        <dbReference type="Pfam" id="PF13474"/>
    </source>
</evidence>
<protein>
    <recommendedName>
        <fullName evidence="1">SnoaL-like domain-containing protein</fullName>
    </recommendedName>
</protein>
<dbReference type="PANTHER" id="PTHR35174:SF3">
    <property type="entry name" value="BLL7171 PROTEIN"/>
    <property type="match status" value="1"/>
</dbReference>
<reference evidence="2 3" key="1">
    <citation type="submission" date="2016-10" db="EMBL/GenBank/DDBJ databases">
        <authorList>
            <person name="de Groot N.N."/>
        </authorList>
    </citation>
    <scope>NUCLEOTIDE SEQUENCE [LARGE SCALE GENOMIC DNA]</scope>
    <source>
        <strain evidence="2 3">DSM 14789</strain>
    </source>
</reference>
<evidence type="ECO:0000313" key="3">
    <source>
        <dbReference type="Proteomes" id="UP000198654"/>
    </source>
</evidence>
<dbReference type="InterPro" id="IPR011944">
    <property type="entry name" value="Steroid_delta5-4_isomerase"/>
</dbReference>
<dbReference type="InterPro" id="IPR037401">
    <property type="entry name" value="SnoaL-like"/>
</dbReference>
<dbReference type="EMBL" id="FNGI01000018">
    <property type="protein sequence ID" value="SDM29681.1"/>
    <property type="molecule type" value="Genomic_DNA"/>
</dbReference>
<name>A0A1G9S2I7_9GAMM</name>